<dbReference type="CDD" id="cd03890">
    <property type="entry name" value="M20_pepD"/>
    <property type="match status" value="1"/>
</dbReference>
<dbReference type="Pfam" id="PF07687">
    <property type="entry name" value="M20_dimer"/>
    <property type="match status" value="1"/>
</dbReference>
<keyword evidence="4" id="KW-1185">Reference proteome</keyword>
<protein>
    <submittedName>
        <fullName evidence="3">Aminoacyl-histidine dipeptidase</fullName>
    </submittedName>
</protein>
<evidence type="ECO:0000259" key="2">
    <source>
        <dbReference type="Pfam" id="PF07687"/>
    </source>
</evidence>
<reference evidence="4" key="2">
    <citation type="submission" date="2023-07" db="EMBL/GenBank/DDBJ databases">
        <title>Zobellia barbeyronii sp. nov., a new marine flavobacterium, isolated from green and red algae.</title>
        <authorList>
            <person name="Nedashkovskaya O.I."/>
            <person name="Otstavnykh N."/>
            <person name="Zhukova N."/>
            <person name="Guzev K."/>
            <person name="Chausova V."/>
            <person name="Tekutyeva L."/>
            <person name="Mikhailov V."/>
            <person name="Isaeva M."/>
        </authorList>
    </citation>
    <scope>NUCLEOTIDE SEQUENCE [LARGE SCALE GENOMIC DNA]</scope>
    <source>
        <strain evidence="4">KMM 6746</strain>
    </source>
</reference>
<accession>A0ABS5W9U8</accession>
<name>A0ABS5W9U8_9FLAO</name>
<evidence type="ECO:0000313" key="3">
    <source>
        <dbReference type="EMBL" id="MBT2160172.1"/>
    </source>
</evidence>
<evidence type="ECO:0000313" key="4">
    <source>
        <dbReference type="Proteomes" id="UP000740413"/>
    </source>
</evidence>
<feature type="domain" description="Peptidase M20 dimerisation" evidence="2">
    <location>
        <begin position="210"/>
        <end position="292"/>
    </location>
</feature>
<comment type="caution">
    <text evidence="3">The sequence shown here is derived from an EMBL/GenBank/DDBJ whole genome shotgun (WGS) entry which is preliminary data.</text>
</comment>
<dbReference type="PIRSF" id="PIRSF016599">
    <property type="entry name" value="Xaa-His_dipept"/>
    <property type="match status" value="1"/>
</dbReference>
<gene>
    <name evidence="3" type="ORF">HW347_02785</name>
</gene>
<dbReference type="InterPro" id="IPR002933">
    <property type="entry name" value="Peptidase_M20"/>
</dbReference>
<dbReference type="RefSeq" id="WP_214610420.1">
    <property type="nucleotide sequence ID" value="NZ_JACATN010000001.1"/>
</dbReference>
<dbReference type="Proteomes" id="UP000740413">
    <property type="component" value="Unassembled WGS sequence"/>
</dbReference>
<dbReference type="Pfam" id="PF01546">
    <property type="entry name" value="Peptidase_M20"/>
    <property type="match status" value="1"/>
</dbReference>
<keyword evidence="1" id="KW-0378">Hydrolase</keyword>
<dbReference type="PANTHER" id="PTHR43501:SF1">
    <property type="entry name" value="CYTOSOL NON-SPECIFIC DIPEPTIDASE"/>
    <property type="match status" value="1"/>
</dbReference>
<dbReference type="NCBIfam" id="TIGR01893">
    <property type="entry name" value="aa-his-dipept"/>
    <property type="match status" value="1"/>
</dbReference>
<dbReference type="PANTHER" id="PTHR43501">
    <property type="entry name" value="CYTOSOL NON-SPECIFIC DIPEPTIDASE"/>
    <property type="match status" value="1"/>
</dbReference>
<dbReference type="InterPro" id="IPR001160">
    <property type="entry name" value="Peptidase_M20C"/>
</dbReference>
<proteinExistence type="predicted"/>
<reference evidence="3 4" key="1">
    <citation type="submission" date="2020-06" db="EMBL/GenBank/DDBJ databases">
        <authorList>
            <person name="Isaeva M.P."/>
            <person name="Chernysheva N.Y."/>
        </authorList>
    </citation>
    <scope>NUCLEOTIDE SEQUENCE [LARGE SCALE GENOMIC DNA]</scope>
    <source>
        <strain evidence="3 4">KMM 6746</strain>
    </source>
</reference>
<dbReference type="SUPFAM" id="SSF53187">
    <property type="entry name" value="Zn-dependent exopeptidases"/>
    <property type="match status" value="1"/>
</dbReference>
<dbReference type="InterPro" id="IPR011650">
    <property type="entry name" value="Peptidase_M20_dimer"/>
</dbReference>
<dbReference type="PRINTS" id="PR00934">
    <property type="entry name" value="XHISDIPTASE"/>
</dbReference>
<organism evidence="3 4">
    <name type="scientific">Zobellia barbeyronii</name>
    <dbReference type="NCBI Taxonomy" id="2748009"/>
    <lineage>
        <taxon>Bacteria</taxon>
        <taxon>Pseudomonadati</taxon>
        <taxon>Bacteroidota</taxon>
        <taxon>Flavobacteriia</taxon>
        <taxon>Flavobacteriales</taxon>
        <taxon>Flavobacteriaceae</taxon>
        <taxon>Zobellia</taxon>
    </lineage>
</organism>
<sequence length="480" mass="52063">MVLNDLKPNAIWQHFESINSIPRASTKEEEIIQFMIAFGNSLGLETIVDDIGNVIIKKPASAGKENHKTVVLQGHLDMVHQKEAGSKFDFATQGIEMYIDGDWVKAKETTLGADNGIGSAAIMAVLSSNDLVHPPIEALFTIDEEMGMTGAMALTNKQLKGKILLNLDSEEDDEITIGCAGGADVEIKGTYATETLNAAAYEMQTITVGNLIGGHSGVDIHLNRANAIKVMAECLQELTAKLECRIQSVHGGTLTNVIPRDCNAVVAIPTTELDEFISELKALESKSRQQYAATDSALTITTTKTATTLSVMSKDAHDYLLSGLLSIPNGVYRVTPKMPDLVQTSNSISIIKLEGGRYTIACHARSSVDKERLEIIETITGIFNESDVLEIGPYPGWEPRPDSELLHAAVAIYEKLNGVKPAVKSIHAGLETGILSGTYPDMEMISFGPNILGAHSPEERLQISSTQKFWKFLTEILKNL</sequence>
<dbReference type="Gene3D" id="3.40.630.10">
    <property type="entry name" value="Zn peptidases"/>
    <property type="match status" value="2"/>
</dbReference>
<dbReference type="EMBL" id="JACATN010000001">
    <property type="protein sequence ID" value="MBT2160172.1"/>
    <property type="molecule type" value="Genomic_DNA"/>
</dbReference>
<evidence type="ECO:0000256" key="1">
    <source>
        <dbReference type="ARBA" id="ARBA00022801"/>
    </source>
</evidence>